<protein>
    <submittedName>
        <fullName evidence="2">GNAT family N-acetyltransferase</fullName>
        <ecNumber evidence="2">2.3.-.-</ecNumber>
    </submittedName>
</protein>
<dbReference type="SUPFAM" id="SSF55729">
    <property type="entry name" value="Acyl-CoA N-acyltransferases (Nat)"/>
    <property type="match status" value="1"/>
</dbReference>
<keyword evidence="3" id="KW-1185">Reference proteome</keyword>
<dbReference type="Gene3D" id="3.40.630.30">
    <property type="match status" value="1"/>
</dbReference>
<feature type="domain" description="N-acetyltransferase" evidence="1">
    <location>
        <begin position="7"/>
        <end position="161"/>
    </location>
</feature>
<accession>A0ABW3D7C1</accession>
<dbReference type="Pfam" id="PF00583">
    <property type="entry name" value="Acetyltransf_1"/>
    <property type="match status" value="1"/>
</dbReference>
<dbReference type="RefSeq" id="WP_144939644.1">
    <property type="nucleotide sequence ID" value="NZ_JBHTIU010000010.1"/>
</dbReference>
<keyword evidence="2" id="KW-0012">Acyltransferase</keyword>
<comment type="caution">
    <text evidence="2">The sequence shown here is derived from an EMBL/GenBank/DDBJ whole genome shotgun (WGS) entry which is preliminary data.</text>
</comment>
<evidence type="ECO:0000259" key="1">
    <source>
        <dbReference type="PROSITE" id="PS51186"/>
    </source>
</evidence>
<dbReference type="EMBL" id="JBHTIU010000010">
    <property type="protein sequence ID" value="MFD0868203.1"/>
    <property type="molecule type" value="Genomic_DNA"/>
</dbReference>
<keyword evidence="2" id="KW-0808">Transferase</keyword>
<dbReference type="GO" id="GO:0016746">
    <property type="term" value="F:acyltransferase activity"/>
    <property type="evidence" value="ECO:0007669"/>
    <property type="project" value="UniProtKB-KW"/>
</dbReference>
<evidence type="ECO:0000313" key="3">
    <source>
        <dbReference type="Proteomes" id="UP001597120"/>
    </source>
</evidence>
<proteinExistence type="predicted"/>
<organism evidence="2 3">
    <name type="scientific">Paenibacillus residui</name>
    <dbReference type="NCBI Taxonomy" id="629724"/>
    <lineage>
        <taxon>Bacteria</taxon>
        <taxon>Bacillati</taxon>
        <taxon>Bacillota</taxon>
        <taxon>Bacilli</taxon>
        <taxon>Bacillales</taxon>
        <taxon>Paenibacillaceae</taxon>
        <taxon>Paenibacillus</taxon>
    </lineage>
</organism>
<dbReference type="EC" id="2.3.-.-" evidence="2"/>
<reference evidence="3" key="1">
    <citation type="journal article" date="2019" name="Int. J. Syst. Evol. Microbiol.">
        <title>The Global Catalogue of Microorganisms (GCM) 10K type strain sequencing project: providing services to taxonomists for standard genome sequencing and annotation.</title>
        <authorList>
            <consortium name="The Broad Institute Genomics Platform"/>
            <consortium name="The Broad Institute Genome Sequencing Center for Infectious Disease"/>
            <person name="Wu L."/>
            <person name="Ma J."/>
        </authorList>
    </citation>
    <scope>NUCLEOTIDE SEQUENCE [LARGE SCALE GENOMIC DNA]</scope>
    <source>
        <strain evidence="3">CCUG 57263</strain>
    </source>
</reference>
<evidence type="ECO:0000313" key="2">
    <source>
        <dbReference type="EMBL" id="MFD0868203.1"/>
    </source>
</evidence>
<dbReference type="InterPro" id="IPR016181">
    <property type="entry name" value="Acyl_CoA_acyltransferase"/>
</dbReference>
<dbReference type="InterPro" id="IPR000182">
    <property type="entry name" value="GNAT_dom"/>
</dbReference>
<name>A0ABW3D7C1_9BACL</name>
<dbReference type="PROSITE" id="PS51186">
    <property type="entry name" value="GNAT"/>
    <property type="match status" value="1"/>
</dbReference>
<sequence length="164" mass="18736">MKTIPTFHIAPLSLRQCEEICSWIYEPPYDLYNWKPWTEMLEEQNEFADPSIRKEQYAAVMDEAGVLCGFAQFFPLTGVIRLGLGMRPDLRGQGLGVPFVKAIVREAVSRGPSQEIDLEVLVWNERAIKVYSKAGFVITDRYTRNTPTGPAEFYCMVYSEDDQA</sequence>
<dbReference type="Proteomes" id="UP001597120">
    <property type="component" value="Unassembled WGS sequence"/>
</dbReference>
<gene>
    <name evidence="2" type="ORF">ACFQ03_03510</name>
</gene>